<reference evidence="5 6" key="1">
    <citation type="submission" date="2020-02" db="EMBL/GenBank/DDBJ databases">
        <title>Whole-genome analyses of novel actinobacteria.</title>
        <authorList>
            <person name="Sahin N."/>
        </authorList>
    </citation>
    <scope>NUCLEOTIDE SEQUENCE [LARGE SCALE GENOMIC DNA]</scope>
    <source>
        <strain evidence="5 6">A7024</strain>
    </source>
</reference>
<dbReference type="SUPFAM" id="SSF46785">
    <property type="entry name" value="Winged helix' DNA-binding domain"/>
    <property type="match status" value="1"/>
</dbReference>
<evidence type="ECO:0000256" key="1">
    <source>
        <dbReference type="ARBA" id="ARBA00023015"/>
    </source>
</evidence>
<evidence type="ECO:0000259" key="4">
    <source>
        <dbReference type="PROSITE" id="PS50987"/>
    </source>
</evidence>
<dbReference type="AlphaFoldDB" id="A0A6G4U7Z5"/>
<dbReference type="PROSITE" id="PS50987">
    <property type="entry name" value="HTH_ARSR_2"/>
    <property type="match status" value="1"/>
</dbReference>
<gene>
    <name evidence="5" type="ORF">G5C51_25770</name>
</gene>
<comment type="caution">
    <text evidence="5">The sequence shown here is derived from an EMBL/GenBank/DDBJ whole genome shotgun (WGS) entry which is preliminary data.</text>
</comment>
<dbReference type="InterPro" id="IPR011991">
    <property type="entry name" value="ArsR-like_HTH"/>
</dbReference>
<dbReference type="EMBL" id="JAAKZV010000134">
    <property type="protein sequence ID" value="NGN67301.1"/>
    <property type="molecule type" value="Genomic_DNA"/>
</dbReference>
<organism evidence="5 6">
    <name type="scientific">Streptomyces coryli</name>
    <dbReference type="NCBI Taxonomy" id="1128680"/>
    <lineage>
        <taxon>Bacteria</taxon>
        <taxon>Bacillati</taxon>
        <taxon>Actinomycetota</taxon>
        <taxon>Actinomycetes</taxon>
        <taxon>Kitasatosporales</taxon>
        <taxon>Streptomycetaceae</taxon>
        <taxon>Streptomyces</taxon>
    </lineage>
</organism>
<feature type="domain" description="HTH arsR-type" evidence="4">
    <location>
        <begin position="5"/>
        <end position="99"/>
    </location>
</feature>
<proteinExistence type="predicted"/>
<dbReference type="GO" id="GO:0003677">
    <property type="term" value="F:DNA binding"/>
    <property type="evidence" value="ECO:0007669"/>
    <property type="project" value="UniProtKB-KW"/>
</dbReference>
<dbReference type="PRINTS" id="PR00778">
    <property type="entry name" value="HTHARSR"/>
</dbReference>
<dbReference type="PANTHER" id="PTHR33154">
    <property type="entry name" value="TRANSCRIPTIONAL REGULATOR, ARSR FAMILY"/>
    <property type="match status" value="1"/>
</dbReference>
<evidence type="ECO:0000313" key="5">
    <source>
        <dbReference type="EMBL" id="NGN67301.1"/>
    </source>
</evidence>
<dbReference type="Proteomes" id="UP000481583">
    <property type="component" value="Unassembled WGS sequence"/>
</dbReference>
<dbReference type="InterPro" id="IPR036388">
    <property type="entry name" value="WH-like_DNA-bd_sf"/>
</dbReference>
<keyword evidence="3" id="KW-0804">Transcription</keyword>
<dbReference type="SMART" id="SM00418">
    <property type="entry name" value="HTH_ARSR"/>
    <property type="match status" value="1"/>
</dbReference>
<dbReference type="PANTHER" id="PTHR33154:SF12">
    <property type="entry name" value="TRANSCRIPTIONAL REGULATORY PROTEIN"/>
    <property type="match status" value="1"/>
</dbReference>
<sequence>MAVTHPTRDQIQLDNLFAALGNPLRLQVVRELAADGGERRCSSFFPEVAKSTLTHHWRVLREAGLICQRPSGRELLLSLRRDDVEARFPGLLDAVLGAAESESAKDPAAVR</sequence>
<dbReference type="InterPro" id="IPR001845">
    <property type="entry name" value="HTH_ArsR_DNA-bd_dom"/>
</dbReference>
<accession>A0A6G4U7Z5</accession>
<protein>
    <submittedName>
        <fullName evidence="5">Helix-turn-helix transcriptional regulator</fullName>
    </submittedName>
</protein>
<evidence type="ECO:0000256" key="3">
    <source>
        <dbReference type="ARBA" id="ARBA00023163"/>
    </source>
</evidence>
<dbReference type="GO" id="GO:0003700">
    <property type="term" value="F:DNA-binding transcription factor activity"/>
    <property type="evidence" value="ECO:0007669"/>
    <property type="project" value="InterPro"/>
</dbReference>
<dbReference type="Gene3D" id="1.10.10.10">
    <property type="entry name" value="Winged helix-like DNA-binding domain superfamily/Winged helix DNA-binding domain"/>
    <property type="match status" value="1"/>
</dbReference>
<dbReference type="RefSeq" id="WP_165240597.1">
    <property type="nucleotide sequence ID" value="NZ_JAAKZV010000134.1"/>
</dbReference>
<keyword evidence="2" id="KW-0238">DNA-binding</keyword>
<evidence type="ECO:0000313" key="6">
    <source>
        <dbReference type="Proteomes" id="UP000481583"/>
    </source>
</evidence>
<name>A0A6G4U7Z5_9ACTN</name>
<keyword evidence="6" id="KW-1185">Reference proteome</keyword>
<dbReference type="CDD" id="cd00090">
    <property type="entry name" value="HTH_ARSR"/>
    <property type="match status" value="1"/>
</dbReference>
<keyword evidence="1" id="KW-0805">Transcription regulation</keyword>
<dbReference type="InterPro" id="IPR051081">
    <property type="entry name" value="HTH_MetalResp_TranReg"/>
</dbReference>
<dbReference type="InterPro" id="IPR036390">
    <property type="entry name" value="WH_DNA-bd_sf"/>
</dbReference>
<evidence type="ECO:0000256" key="2">
    <source>
        <dbReference type="ARBA" id="ARBA00023125"/>
    </source>
</evidence>